<evidence type="ECO:0000256" key="8">
    <source>
        <dbReference type="ARBA" id="ARBA00023136"/>
    </source>
</evidence>
<keyword evidence="5" id="KW-0053">Apoptosis</keyword>
<dbReference type="InterPro" id="IPR019308">
    <property type="entry name" value="TMEM214"/>
</dbReference>
<dbReference type="Pfam" id="PF10151">
    <property type="entry name" value="TMEM214"/>
    <property type="match status" value="1"/>
</dbReference>
<evidence type="ECO:0000313" key="13">
    <source>
        <dbReference type="EMBL" id="KAK1171796.1"/>
    </source>
</evidence>
<evidence type="ECO:0000256" key="6">
    <source>
        <dbReference type="ARBA" id="ARBA00022824"/>
    </source>
</evidence>
<evidence type="ECO:0000256" key="10">
    <source>
        <dbReference type="ARBA" id="ARBA00024938"/>
    </source>
</evidence>
<feature type="region of interest" description="Disordered" evidence="11">
    <location>
        <begin position="1"/>
        <end position="110"/>
    </location>
</feature>
<evidence type="ECO:0000256" key="4">
    <source>
        <dbReference type="ARBA" id="ARBA00022692"/>
    </source>
</evidence>
<comment type="subunit">
    <text evidence="3">Constitutively interacts with CASP4; required for the localization of procaspase 4 to the ER.</text>
</comment>
<dbReference type="PANTHER" id="PTHR13448:SF0">
    <property type="entry name" value="TRANSMEMBRANE PROTEIN 214"/>
    <property type="match status" value="1"/>
</dbReference>
<sequence length="693" mass="78472">MASTPNASSSMKWEVVKKSKKPNSSARHQNVKKSGGRKALAESNMRRIFDPAPPLKPSETIYESFERMGKKNKEQVPPAPAPEQHPKKPNTGKCDKNSPRNEGDKNSQKTVKFKSLEDAMKALNLSALQQQLEKSQSLFPENPSVWVKDLASYLNYKLQAPEIDPTVSQYSYDYPYCLASKELKSMCKTLLVKSADSQQQLFDHCIYTMLRELDKQPGEALHGYRFCIQTIMLENPKIATQNLASHLELLRSHQNNPVKCLTIMWALGQAGFTDLTEGLKVWFGIMLPVLGTKTLSSYAIGYLERLLMMHANLTKGFGIMGPKDFFPLLDFAFMPKNALSPSLQEQLRQLYPRLKVLAFGAKPESTLHTYFPSFLSRATHNCPDDMKKELLNSLTQCLTLDPQSFSVWRQLYTKHLSQSSLLLNHLLDSWNCQSGKVCRSLPETVQSFKVTNDEMSTSAASSQEVKACNDICNQLQVKMKGQGFPWSRLVLVALVFAVGFVMYDIRANGSFKASSVARVLHQSGMMSVSQQAWNKMSVYSYKGYSWMETNAPYYYSEMVNKMGPVLEMALEKTTLAVGYLGEKCSNQIAWVKDNAPRLIEWLNSNIPDGVVQLIEYLKELLLSIHQNHLQPAMMYVKTSLEQGWQQFVKSCKGEVSWPCVQDHLVYISMSTWTYLQNTTIAVKNWAFSMLSRP</sequence>
<comment type="function">
    <text evidence="10">Critical mediator, in cooperation with CASP4, of endoplasmic reticulum-stress induced apoptosis. Required or the activation of CASP4 following endoplasmic reticulum stress.</text>
</comment>
<gene>
    <name evidence="13" type="primary">tmem214-b</name>
    <name evidence="13" type="ORF">AOXY_G6709</name>
</gene>
<accession>A0AAD8GCB7</accession>
<dbReference type="GO" id="GO:0005789">
    <property type="term" value="C:endoplasmic reticulum membrane"/>
    <property type="evidence" value="ECO:0007669"/>
    <property type="project" value="UniProtKB-SubCell"/>
</dbReference>
<evidence type="ECO:0000256" key="3">
    <source>
        <dbReference type="ARBA" id="ARBA00011720"/>
    </source>
</evidence>
<keyword evidence="8 12" id="KW-0472">Membrane</keyword>
<dbReference type="GO" id="GO:0006915">
    <property type="term" value="P:apoptotic process"/>
    <property type="evidence" value="ECO:0007669"/>
    <property type="project" value="UniProtKB-KW"/>
</dbReference>
<keyword evidence="4 12" id="KW-0812">Transmembrane</keyword>
<evidence type="ECO:0000313" key="14">
    <source>
        <dbReference type="Proteomes" id="UP001230051"/>
    </source>
</evidence>
<feature type="compositionally biased region" description="Basic and acidic residues" evidence="11">
    <location>
        <begin position="64"/>
        <end position="74"/>
    </location>
</feature>
<comment type="similarity">
    <text evidence="2">Belongs to the TMEM214 family.</text>
</comment>
<evidence type="ECO:0000256" key="12">
    <source>
        <dbReference type="SAM" id="Phobius"/>
    </source>
</evidence>
<dbReference type="AlphaFoldDB" id="A0AAD8GCB7"/>
<dbReference type="Proteomes" id="UP001230051">
    <property type="component" value="Unassembled WGS sequence"/>
</dbReference>
<keyword evidence="7 12" id="KW-1133">Transmembrane helix</keyword>
<keyword evidence="14" id="KW-1185">Reference proteome</keyword>
<evidence type="ECO:0000256" key="11">
    <source>
        <dbReference type="SAM" id="MobiDB-lite"/>
    </source>
</evidence>
<evidence type="ECO:0000256" key="5">
    <source>
        <dbReference type="ARBA" id="ARBA00022703"/>
    </source>
</evidence>
<dbReference type="PANTHER" id="PTHR13448">
    <property type="entry name" value="TRANSMEMBRANE PROTEIN 214"/>
    <property type="match status" value="1"/>
</dbReference>
<name>A0AAD8GCB7_ACIOX</name>
<evidence type="ECO:0000256" key="7">
    <source>
        <dbReference type="ARBA" id="ARBA00022989"/>
    </source>
</evidence>
<protein>
    <submittedName>
        <fullName evidence="13">Transmembrane protein 214-A-like</fullName>
    </submittedName>
</protein>
<comment type="caution">
    <text evidence="13">The sequence shown here is derived from an EMBL/GenBank/DDBJ whole genome shotgun (WGS) entry which is preliminary data.</text>
</comment>
<evidence type="ECO:0000256" key="9">
    <source>
        <dbReference type="ARBA" id="ARBA00023180"/>
    </source>
</evidence>
<keyword evidence="9" id="KW-0325">Glycoprotein</keyword>
<evidence type="ECO:0000256" key="2">
    <source>
        <dbReference type="ARBA" id="ARBA00007984"/>
    </source>
</evidence>
<reference evidence="13" key="1">
    <citation type="submission" date="2022-02" db="EMBL/GenBank/DDBJ databases">
        <title>Atlantic sturgeon de novo genome assembly.</title>
        <authorList>
            <person name="Stock M."/>
            <person name="Klopp C."/>
            <person name="Guiguen Y."/>
            <person name="Cabau C."/>
            <person name="Parinello H."/>
            <person name="Santidrian Yebra-Pimentel E."/>
            <person name="Kuhl H."/>
            <person name="Dirks R.P."/>
            <person name="Guessner J."/>
            <person name="Wuertz S."/>
            <person name="Du K."/>
            <person name="Schartl M."/>
        </authorList>
    </citation>
    <scope>NUCLEOTIDE SEQUENCE</scope>
    <source>
        <strain evidence="13">STURGEONOMICS-FGT-2020</strain>
        <tissue evidence="13">Whole blood</tissue>
    </source>
</reference>
<feature type="transmembrane region" description="Helical" evidence="12">
    <location>
        <begin position="486"/>
        <end position="505"/>
    </location>
</feature>
<dbReference type="GO" id="GO:0005794">
    <property type="term" value="C:Golgi apparatus"/>
    <property type="evidence" value="ECO:0007669"/>
    <property type="project" value="TreeGrafter"/>
</dbReference>
<evidence type="ECO:0000256" key="1">
    <source>
        <dbReference type="ARBA" id="ARBA00004477"/>
    </source>
</evidence>
<proteinExistence type="inferred from homology"/>
<comment type="subcellular location">
    <subcellularLocation>
        <location evidence="1">Endoplasmic reticulum membrane</location>
        <topology evidence="1">Multi-pass membrane protein</topology>
    </subcellularLocation>
</comment>
<feature type="compositionally biased region" description="Polar residues" evidence="11">
    <location>
        <begin position="1"/>
        <end position="11"/>
    </location>
</feature>
<keyword evidence="6" id="KW-0256">Endoplasmic reticulum</keyword>
<organism evidence="13 14">
    <name type="scientific">Acipenser oxyrinchus oxyrinchus</name>
    <dbReference type="NCBI Taxonomy" id="40147"/>
    <lineage>
        <taxon>Eukaryota</taxon>
        <taxon>Metazoa</taxon>
        <taxon>Chordata</taxon>
        <taxon>Craniata</taxon>
        <taxon>Vertebrata</taxon>
        <taxon>Euteleostomi</taxon>
        <taxon>Actinopterygii</taxon>
        <taxon>Chondrostei</taxon>
        <taxon>Acipenseriformes</taxon>
        <taxon>Acipenseridae</taxon>
        <taxon>Acipenser</taxon>
    </lineage>
</organism>
<feature type="compositionally biased region" description="Basic and acidic residues" evidence="11">
    <location>
        <begin position="93"/>
        <end position="107"/>
    </location>
</feature>
<dbReference type="EMBL" id="JAGXEW010000005">
    <property type="protein sequence ID" value="KAK1171796.1"/>
    <property type="molecule type" value="Genomic_DNA"/>
</dbReference>